<evidence type="ECO:0000313" key="3">
    <source>
        <dbReference type="EMBL" id="MCU7553158.1"/>
    </source>
</evidence>
<name>A0ABT2VIZ1_9ALTE</name>
<dbReference type="EMBL" id="JAOTJC010000002">
    <property type="protein sequence ID" value="MCU7553158.1"/>
    <property type="molecule type" value="Genomic_DNA"/>
</dbReference>
<sequence>MKFVKQSLLTVLLTSGLASGAALAQAQDTQKTASAAAQQEAAPQIDVSEQQVENFVEAYVAVQTIAQQYQPQIQTAGDKAKAAELQEQARGKMKTAITDTGLKLGEYKQIALAANQSESLRKRIAAEISEVTQSQQG</sequence>
<accession>A0ABT2VIZ1</accession>
<keyword evidence="4" id="KW-1185">Reference proteome</keyword>
<feature type="domain" description="DUF4168" evidence="2">
    <location>
        <begin position="48"/>
        <end position="124"/>
    </location>
</feature>
<dbReference type="InterPro" id="IPR025433">
    <property type="entry name" value="DUF4168"/>
</dbReference>
<dbReference type="Pfam" id="PF13767">
    <property type="entry name" value="DUF4168"/>
    <property type="match status" value="1"/>
</dbReference>
<dbReference type="Proteomes" id="UP001209257">
    <property type="component" value="Unassembled WGS sequence"/>
</dbReference>
<reference evidence="4" key="1">
    <citation type="submission" date="2023-07" db="EMBL/GenBank/DDBJ databases">
        <title>Study on multiphase classification of strain Alteromonas salexigens isolated from the Yellow Sea.</title>
        <authorList>
            <person name="Sun L."/>
        </authorList>
    </citation>
    <scope>NUCLEOTIDE SEQUENCE [LARGE SCALE GENOMIC DNA]</scope>
    <source>
        <strain evidence="4">ASW11-19</strain>
    </source>
</reference>
<proteinExistence type="predicted"/>
<keyword evidence="1" id="KW-0732">Signal</keyword>
<protein>
    <submittedName>
        <fullName evidence="3">DUF4168 domain-containing protein</fullName>
    </submittedName>
</protein>
<evidence type="ECO:0000259" key="2">
    <source>
        <dbReference type="Pfam" id="PF13767"/>
    </source>
</evidence>
<comment type="caution">
    <text evidence="3">The sequence shown here is derived from an EMBL/GenBank/DDBJ whole genome shotgun (WGS) entry which is preliminary data.</text>
</comment>
<organism evidence="3 4">
    <name type="scientific">Alteromonas salexigens</name>
    <dbReference type="NCBI Taxonomy" id="2982530"/>
    <lineage>
        <taxon>Bacteria</taxon>
        <taxon>Pseudomonadati</taxon>
        <taxon>Pseudomonadota</taxon>
        <taxon>Gammaproteobacteria</taxon>
        <taxon>Alteromonadales</taxon>
        <taxon>Alteromonadaceae</taxon>
        <taxon>Alteromonas/Salinimonas group</taxon>
        <taxon>Alteromonas</taxon>
    </lineage>
</organism>
<feature type="signal peptide" evidence="1">
    <location>
        <begin position="1"/>
        <end position="24"/>
    </location>
</feature>
<evidence type="ECO:0000313" key="4">
    <source>
        <dbReference type="Proteomes" id="UP001209257"/>
    </source>
</evidence>
<feature type="chain" id="PRO_5045563256" evidence="1">
    <location>
        <begin position="25"/>
        <end position="137"/>
    </location>
</feature>
<dbReference type="RefSeq" id="WP_262991849.1">
    <property type="nucleotide sequence ID" value="NZ_JAOTJC010000002.1"/>
</dbReference>
<evidence type="ECO:0000256" key="1">
    <source>
        <dbReference type="SAM" id="SignalP"/>
    </source>
</evidence>
<gene>
    <name evidence="3" type="ORF">OCL06_00940</name>
</gene>